<proteinExistence type="predicted"/>
<gene>
    <name evidence="2" type="ORF">SAMN05660209_02204</name>
</gene>
<reference evidence="3" key="1">
    <citation type="submission" date="2016-10" db="EMBL/GenBank/DDBJ databases">
        <authorList>
            <person name="Varghese N."/>
            <person name="Submissions S."/>
        </authorList>
    </citation>
    <scope>NUCLEOTIDE SEQUENCE [LARGE SCALE GENOMIC DNA]</scope>
    <source>
        <strain evidence="3">DSM 45422</strain>
    </source>
</reference>
<dbReference type="Proteomes" id="UP000198921">
    <property type="component" value="Unassembled WGS sequence"/>
</dbReference>
<protein>
    <submittedName>
        <fullName evidence="2">Uncharacterized protein</fullName>
    </submittedName>
</protein>
<sequence>MQLPEDVLAAPGAGGGAGADDDAGAAEREGFDRWTTAGR</sequence>
<dbReference type="EMBL" id="FNOT01000005">
    <property type="protein sequence ID" value="SDY17434.1"/>
    <property type="molecule type" value="Genomic_DNA"/>
</dbReference>
<evidence type="ECO:0000313" key="3">
    <source>
        <dbReference type="Proteomes" id="UP000198921"/>
    </source>
</evidence>
<feature type="region of interest" description="Disordered" evidence="1">
    <location>
        <begin position="1"/>
        <end position="39"/>
    </location>
</feature>
<name>A0A1H3HRP4_9ACTN</name>
<evidence type="ECO:0000256" key="1">
    <source>
        <dbReference type="SAM" id="MobiDB-lite"/>
    </source>
</evidence>
<dbReference type="STRING" id="1137993.SAMN05660209_02204"/>
<organism evidence="2 3">
    <name type="scientific">Geodermatophilus africanus</name>
    <dbReference type="NCBI Taxonomy" id="1137993"/>
    <lineage>
        <taxon>Bacteria</taxon>
        <taxon>Bacillati</taxon>
        <taxon>Actinomycetota</taxon>
        <taxon>Actinomycetes</taxon>
        <taxon>Geodermatophilales</taxon>
        <taxon>Geodermatophilaceae</taxon>
        <taxon>Geodermatophilus</taxon>
    </lineage>
</organism>
<keyword evidence="3" id="KW-1185">Reference proteome</keyword>
<accession>A0A1H3HRP4</accession>
<evidence type="ECO:0000313" key="2">
    <source>
        <dbReference type="EMBL" id="SDY17434.1"/>
    </source>
</evidence>
<dbReference type="AlphaFoldDB" id="A0A1H3HRP4"/>